<dbReference type="PANTHER" id="PTHR34846">
    <property type="entry name" value="4-CARBOXYMUCONOLACTONE DECARBOXYLASE FAMILY PROTEIN (AFU_ORTHOLOGUE AFUA_6G11590)"/>
    <property type="match status" value="1"/>
</dbReference>
<dbReference type="Pfam" id="PF02627">
    <property type="entry name" value="CMD"/>
    <property type="match status" value="1"/>
</dbReference>
<dbReference type="InterPro" id="IPR003779">
    <property type="entry name" value="CMD-like"/>
</dbReference>
<evidence type="ECO:0000259" key="1">
    <source>
        <dbReference type="Pfam" id="PF02627"/>
    </source>
</evidence>
<accession>A0A4S4KZ30</accession>
<dbReference type="Gene3D" id="1.20.1290.10">
    <property type="entry name" value="AhpD-like"/>
    <property type="match status" value="1"/>
</dbReference>
<dbReference type="AlphaFoldDB" id="A0A4S4KZ30"/>
<comment type="caution">
    <text evidence="2">The sequence shown here is derived from an EMBL/GenBank/DDBJ whole genome shotgun (WGS) entry which is preliminary data.</text>
</comment>
<name>A0A4S4KZ30_9AGAM</name>
<dbReference type="OrthoDB" id="9998495at2759"/>
<evidence type="ECO:0000313" key="2">
    <source>
        <dbReference type="EMBL" id="THH04182.1"/>
    </source>
</evidence>
<proteinExistence type="predicted"/>
<dbReference type="Proteomes" id="UP000308199">
    <property type="component" value="Unassembled WGS sequence"/>
</dbReference>
<protein>
    <recommendedName>
        <fullName evidence="1">Carboxymuconolactone decarboxylase-like domain-containing protein</fullName>
    </recommendedName>
</protein>
<organism evidence="2 3">
    <name type="scientific">Phellinidium pouzarii</name>
    <dbReference type="NCBI Taxonomy" id="167371"/>
    <lineage>
        <taxon>Eukaryota</taxon>
        <taxon>Fungi</taxon>
        <taxon>Dikarya</taxon>
        <taxon>Basidiomycota</taxon>
        <taxon>Agaricomycotina</taxon>
        <taxon>Agaricomycetes</taxon>
        <taxon>Hymenochaetales</taxon>
        <taxon>Hymenochaetaceae</taxon>
        <taxon>Phellinidium</taxon>
    </lineage>
</organism>
<dbReference type="InterPro" id="IPR029032">
    <property type="entry name" value="AhpD-like"/>
</dbReference>
<sequence length="200" mass="22026">MPRIPYVFPPRAESEIADKIRLRRKDEELTDLDGMILNAPKIAEGYDMLLKAIRTLNSLPDDVRELIILRVAALNSAAYEWIQHEPLATKAGLNSAQLAMIRDVSTVPASARALNAPSNSIAGFSDIQAAALEYTDYMTRSVAVPQDVFDSLRANLENDQQVFEATATVATYNMVSRMLMALDVADKASEEVPKKSPSET</sequence>
<keyword evidence="3" id="KW-1185">Reference proteome</keyword>
<dbReference type="PANTHER" id="PTHR34846:SF11">
    <property type="entry name" value="4-CARBOXYMUCONOLACTONE DECARBOXYLASE FAMILY PROTEIN (AFU_ORTHOLOGUE AFUA_6G11590)"/>
    <property type="match status" value="1"/>
</dbReference>
<gene>
    <name evidence="2" type="ORF">EW145_g5716</name>
</gene>
<dbReference type="GO" id="GO:0051920">
    <property type="term" value="F:peroxiredoxin activity"/>
    <property type="evidence" value="ECO:0007669"/>
    <property type="project" value="InterPro"/>
</dbReference>
<dbReference type="SUPFAM" id="SSF69118">
    <property type="entry name" value="AhpD-like"/>
    <property type="match status" value="1"/>
</dbReference>
<dbReference type="EMBL" id="SGPK01000368">
    <property type="protein sequence ID" value="THH04182.1"/>
    <property type="molecule type" value="Genomic_DNA"/>
</dbReference>
<evidence type="ECO:0000313" key="3">
    <source>
        <dbReference type="Proteomes" id="UP000308199"/>
    </source>
</evidence>
<reference evidence="2 3" key="1">
    <citation type="submission" date="2019-02" db="EMBL/GenBank/DDBJ databases">
        <title>Genome sequencing of the rare red list fungi Phellinidium pouzarii.</title>
        <authorList>
            <person name="Buettner E."/>
            <person name="Kellner H."/>
        </authorList>
    </citation>
    <scope>NUCLEOTIDE SEQUENCE [LARGE SCALE GENOMIC DNA]</scope>
    <source>
        <strain evidence="2 3">DSM 108285</strain>
    </source>
</reference>
<feature type="domain" description="Carboxymuconolactone decarboxylase-like" evidence="1">
    <location>
        <begin position="40"/>
        <end position="114"/>
    </location>
</feature>